<proteinExistence type="inferred from homology"/>
<accession>A0A0H3MS62</accession>
<feature type="transmembrane region" description="Helical" evidence="7">
    <location>
        <begin position="167"/>
        <end position="186"/>
    </location>
</feature>
<feature type="transmembrane region" description="Helical" evidence="7">
    <location>
        <begin position="266"/>
        <end position="285"/>
    </location>
</feature>
<evidence type="ECO:0000256" key="6">
    <source>
        <dbReference type="ARBA" id="ARBA00023136"/>
    </source>
</evidence>
<dbReference type="GO" id="GO:0043215">
    <property type="term" value="P:daunorubicin transport"/>
    <property type="evidence" value="ECO:0007669"/>
    <property type="project" value="InterPro"/>
</dbReference>
<dbReference type="PANTHER" id="PTHR43077">
    <property type="entry name" value="TRANSPORT PERMEASE YVFS-RELATED"/>
    <property type="match status" value="1"/>
</dbReference>
<reference evidence="8 9" key="1">
    <citation type="journal article" date="2009" name="Nat. Genet.">
        <title>Comparative genomic and phylogeographic analysis of Mycobacterium leprae.</title>
        <authorList>
            <person name="Monot M."/>
            <person name="Honore N."/>
            <person name="Garnier T."/>
            <person name="Zidane N."/>
            <person name="Sherafi D."/>
            <person name="Paniz-Mondolfi A."/>
            <person name="Matsuoka M."/>
            <person name="Taylor G.M."/>
            <person name="Donoghue H.D."/>
            <person name="Bouwman A."/>
            <person name="Mays S."/>
            <person name="Watson C."/>
            <person name="Lockwood D."/>
            <person name="Khamispour A."/>
            <person name="Dowlati Y."/>
            <person name="Jianping S."/>
            <person name="Rea T.H."/>
            <person name="Vera-Cabrera L."/>
            <person name="Stefani M.M."/>
            <person name="Banu S."/>
            <person name="Macdonald M."/>
            <person name="Sapkota B.R."/>
            <person name="Spencer J.S."/>
            <person name="Thomas J."/>
            <person name="Harshman K."/>
            <person name="Singh P."/>
            <person name="Busso P."/>
            <person name="Gattiker A."/>
            <person name="Rougemont J."/>
            <person name="Brennan P.J."/>
            <person name="Cole S.T."/>
        </authorList>
    </citation>
    <scope>NUCLEOTIDE SEQUENCE [LARGE SCALE GENOMIC DNA]</scope>
    <source>
        <strain evidence="9">Br4923</strain>
    </source>
</reference>
<keyword evidence="3" id="KW-1003">Cell membrane</keyword>
<feature type="transmembrane region" description="Helical" evidence="7">
    <location>
        <begin position="88"/>
        <end position="110"/>
    </location>
</feature>
<evidence type="ECO:0000256" key="7">
    <source>
        <dbReference type="SAM" id="Phobius"/>
    </source>
</evidence>
<protein>
    <submittedName>
        <fullName evidence="8">Probable antibiotic resistance membrane protein</fullName>
    </submittedName>
</protein>
<evidence type="ECO:0000256" key="2">
    <source>
        <dbReference type="ARBA" id="ARBA00007783"/>
    </source>
</evidence>
<gene>
    <name evidence="8" type="ordered locus">MLBr02351</name>
</gene>
<evidence type="ECO:0000256" key="5">
    <source>
        <dbReference type="ARBA" id="ARBA00022989"/>
    </source>
</evidence>
<dbReference type="NCBIfam" id="TIGR00025">
    <property type="entry name" value="Mtu_efflux"/>
    <property type="match status" value="1"/>
</dbReference>
<feature type="transmembrane region" description="Helical" evidence="7">
    <location>
        <begin position="198"/>
        <end position="220"/>
    </location>
</feature>
<evidence type="ECO:0000313" key="8">
    <source>
        <dbReference type="EMBL" id="CAR72449.1"/>
    </source>
</evidence>
<comment type="similarity">
    <text evidence="2">Belongs to the ABC-2 integral membrane protein family.</text>
</comment>
<dbReference type="InterPro" id="IPR051328">
    <property type="entry name" value="T7SS_ABC-Transporter"/>
</dbReference>
<dbReference type="GO" id="GO:1900753">
    <property type="term" value="P:doxorubicin transport"/>
    <property type="evidence" value="ECO:0007669"/>
    <property type="project" value="InterPro"/>
</dbReference>
<evidence type="ECO:0000313" key="9">
    <source>
        <dbReference type="Proteomes" id="UP000006900"/>
    </source>
</evidence>
<comment type="subcellular location">
    <subcellularLocation>
        <location evidence="1">Cell membrane</location>
        <topology evidence="1">Multi-pass membrane protein</topology>
    </subcellularLocation>
</comment>
<feature type="transmembrane region" description="Helical" evidence="7">
    <location>
        <begin position="50"/>
        <end position="68"/>
    </location>
</feature>
<dbReference type="InterPro" id="IPR004377">
    <property type="entry name" value="ABC_transpt_DrrB/DrrC"/>
</dbReference>
<dbReference type="GO" id="GO:0043190">
    <property type="term" value="C:ATP-binding cassette (ABC) transporter complex"/>
    <property type="evidence" value="ECO:0007669"/>
    <property type="project" value="InterPro"/>
</dbReference>
<dbReference type="KEGG" id="mlb:MLBr02351"/>
<dbReference type="PANTHER" id="PTHR43077:SF8">
    <property type="entry name" value="DOXORUBICIN RESISTANCE ABC TRANSPORTER PERMEASE PROTEIN DRRB"/>
    <property type="match status" value="1"/>
</dbReference>
<keyword evidence="6 7" id="KW-0472">Membrane</keyword>
<dbReference type="HOGENOM" id="CLU_039483_2_0_11"/>
<organism evidence="8 9">
    <name type="scientific">Mycobacterium leprae (strain Br4923)</name>
    <dbReference type="NCBI Taxonomy" id="561304"/>
    <lineage>
        <taxon>Bacteria</taxon>
        <taxon>Bacillati</taxon>
        <taxon>Actinomycetota</taxon>
        <taxon>Actinomycetes</taxon>
        <taxon>Mycobacteriales</taxon>
        <taxon>Mycobacteriaceae</taxon>
        <taxon>Mycobacterium</taxon>
    </lineage>
</organism>
<dbReference type="GO" id="GO:0140359">
    <property type="term" value="F:ABC-type transporter activity"/>
    <property type="evidence" value="ECO:0007669"/>
    <property type="project" value="InterPro"/>
</dbReference>
<dbReference type="PIRSF" id="PIRSF006648">
    <property type="entry name" value="DrrB"/>
    <property type="match status" value="1"/>
</dbReference>
<dbReference type="EMBL" id="FM211192">
    <property type="protein sequence ID" value="CAR72449.1"/>
    <property type="molecule type" value="Genomic_DNA"/>
</dbReference>
<keyword evidence="5 7" id="KW-1133">Transmembrane helix</keyword>
<sequence>MSMPALAPIPASRWPSTIMAKPRRSTLRQWWALTTRYYTDIKLFVFEKTIQIGAPVVFTVGLYLPFAIPWNHFVGGPSSGIASNLGQYVTPLIVLQSIAFAAIGSAFRAATDSLRGISRRFRTMPIAPVTPVLARVTDAVQRCCWGMGVALICGHVIGFQFHRGPLYIVGFCALVLAIGAALSFAADLLGTAIRNPDAMLPLLTLPILIFGLLSVGLMPVKLFPRWIHPFVLNQPVSQFVVALRALAGETTKTVIPVAWSVMVPTLAWLFGFLVVLVPICLVILFRRT</sequence>
<evidence type="ECO:0000256" key="1">
    <source>
        <dbReference type="ARBA" id="ARBA00004651"/>
    </source>
</evidence>
<feature type="transmembrane region" description="Helical" evidence="7">
    <location>
        <begin position="143"/>
        <end position="161"/>
    </location>
</feature>
<dbReference type="AlphaFoldDB" id="A0A0H3MS62"/>
<name>A0A0H3MS62_MYCLB</name>
<dbReference type="Proteomes" id="UP000006900">
    <property type="component" value="Chromosome"/>
</dbReference>
<dbReference type="GO" id="GO:0046677">
    <property type="term" value="P:response to antibiotic"/>
    <property type="evidence" value="ECO:0007669"/>
    <property type="project" value="InterPro"/>
</dbReference>
<evidence type="ECO:0000256" key="4">
    <source>
        <dbReference type="ARBA" id="ARBA00022692"/>
    </source>
</evidence>
<keyword evidence="4 7" id="KW-0812">Transmembrane</keyword>
<dbReference type="InterPro" id="IPR000412">
    <property type="entry name" value="ABC_2_transport"/>
</dbReference>
<evidence type="ECO:0000256" key="3">
    <source>
        <dbReference type="ARBA" id="ARBA00022475"/>
    </source>
</evidence>